<dbReference type="EMBL" id="RYUX01000011">
    <property type="protein sequence ID" value="RYQ37190.1"/>
    <property type="molecule type" value="Genomic_DNA"/>
</dbReference>
<dbReference type="GO" id="GO:0015074">
    <property type="term" value="P:DNA integration"/>
    <property type="evidence" value="ECO:0007669"/>
    <property type="project" value="InterPro"/>
</dbReference>
<dbReference type="Gene3D" id="1.10.443.10">
    <property type="entry name" value="Intergrase catalytic core"/>
    <property type="match status" value="1"/>
</dbReference>
<dbReference type="PANTHER" id="PTHR30349">
    <property type="entry name" value="PHAGE INTEGRASE-RELATED"/>
    <property type="match status" value="1"/>
</dbReference>
<evidence type="ECO:0000313" key="5">
    <source>
        <dbReference type="EMBL" id="RYQ37190.1"/>
    </source>
</evidence>
<evidence type="ECO:0000256" key="2">
    <source>
        <dbReference type="ARBA" id="ARBA00023125"/>
    </source>
</evidence>
<dbReference type="InterPro" id="IPR011010">
    <property type="entry name" value="DNA_brk_join_enz"/>
</dbReference>
<proteinExistence type="inferred from homology"/>
<dbReference type="CDD" id="cd01189">
    <property type="entry name" value="INT_ICEBs1_C_like"/>
    <property type="match status" value="1"/>
</dbReference>
<dbReference type="SUPFAM" id="SSF56349">
    <property type="entry name" value="DNA breaking-rejoining enzymes"/>
    <property type="match status" value="1"/>
</dbReference>
<comment type="similarity">
    <text evidence="1">Belongs to the 'phage' integrase family.</text>
</comment>
<evidence type="ECO:0000256" key="3">
    <source>
        <dbReference type="ARBA" id="ARBA00023172"/>
    </source>
</evidence>
<name>A0AB37X403_9BIFI</name>
<dbReference type="InterPro" id="IPR050090">
    <property type="entry name" value="Tyrosine_recombinase_XerCD"/>
</dbReference>
<sequence length="332" mass="37935">MYRTQSLTNYFDEWIATYKEGFVTDITLRKYRNASQWLKRIAPTTRICDLTKSGYQRILNAYSLDHEANTVRDFHRCVHAAIMDAVDEGFLRTDPGRRAQIRGKQPGHKRRKYLDAEQFHRLLACLHPGSAQHPYDSMIWFIALTGCRFAEACGVTPADIDYDRLRVTISKTWNYKSPDGGFASTKNTFSVRAIDITHALADHLRDLAKGRPDVAPLLFDPSKRIFNSYVNDRLAVLCKQACIPEITVHALRHTHGSLLLYAGVSIQAISRRLGHANTTTTQEVYLHVIKEMEERETMKITGYLERSLNTPTIEPPQLATGWTLINTPEKDR</sequence>
<keyword evidence="2" id="KW-0238">DNA-binding</keyword>
<dbReference type="Proteomes" id="UP000292655">
    <property type="component" value="Unassembled WGS sequence"/>
</dbReference>
<comment type="caution">
    <text evidence="5">The sequence shown here is derived from an EMBL/GenBank/DDBJ whole genome shotgun (WGS) entry which is preliminary data.</text>
</comment>
<protein>
    <submittedName>
        <fullName evidence="5">Integrase</fullName>
    </submittedName>
</protein>
<dbReference type="Gene3D" id="1.10.150.130">
    <property type="match status" value="1"/>
</dbReference>
<feature type="domain" description="Tyr recombinase" evidence="4">
    <location>
        <begin position="109"/>
        <end position="298"/>
    </location>
</feature>
<accession>A0AB37X403</accession>
<dbReference type="InterPro" id="IPR002104">
    <property type="entry name" value="Integrase_catalytic"/>
</dbReference>
<evidence type="ECO:0000256" key="1">
    <source>
        <dbReference type="ARBA" id="ARBA00008857"/>
    </source>
</evidence>
<keyword evidence="3" id="KW-0233">DNA recombination</keyword>
<dbReference type="PROSITE" id="PS51898">
    <property type="entry name" value="TYR_RECOMBINASE"/>
    <property type="match status" value="1"/>
</dbReference>
<gene>
    <name evidence="5" type="ORF">PG2002B_1067</name>
</gene>
<dbReference type="InterPro" id="IPR013762">
    <property type="entry name" value="Integrase-like_cat_sf"/>
</dbReference>
<reference evidence="5 6" key="1">
    <citation type="submission" date="2018-12" db="EMBL/GenBank/DDBJ databases">
        <title>Unveiling genomic diversity among members of the Bifidobacterium pseudolongum species, a widely distributed gut commensal of the animal kingdom.</title>
        <authorList>
            <person name="Lugli G.A."/>
            <person name="Duranti S."/>
            <person name="Albert K."/>
            <person name="Mancabelli L."/>
            <person name="Napoli S."/>
            <person name="Viappiani A."/>
            <person name="Anzalone R."/>
            <person name="Longhi G."/>
            <person name="Milani C."/>
            <person name="Turroni F."/>
            <person name="Alessandri G."/>
            <person name="Sela D.A."/>
            <person name="Van Sinderen D."/>
            <person name="Ventura M."/>
        </authorList>
    </citation>
    <scope>NUCLEOTIDE SEQUENCE [LARGE SCALE GENOMIC DNA]</scope>
    <source>
        <strain evidence="5 6">2002B</strain>
    </source>
</reference>
<dbReference type="GO" id="GO:0003677">
    <property type="term" value="F:DNA binding"/>
    <property type="evidence" value="ECO:0007669"/>
    <property type="project" value="UniProtKB-KW"/>
</dbReference>
<evidence type="ECO:0000313" key="6">
    <source>
        <dbReference type="Proteomes" id="UP000292655"/>
    </source>
</evidence>
<dbReference type="InterPro" id="IPR010998">
    <property type="entry name" value="Integrase_recombinase_N"/>
</dbReference>
<organism evidence="5 6">
    <name type="scientific">Bifidobacterium pseudolongum subsp. globosum</name>
    <dbReference type="NCBI Taxonomy" id="1690"/>
    <lineage>
        <taxon>Bacteria</taxon>
        <taxon>Bacillati</taxon>
        <taxon>Actinomycetota</taxon>
        <taxon>Actinomycetes</taxon>
        <taxon>Bifidobacteriales</taxon>
        <taxon>Bifidobacteriaceae</taxon>
        <taxon>Bifidobacterium</taxon>
    </lineage>
</organism>
<evidence type="ECO:0000259" key="4">
    <source>
        <dbReference type="PROSITE" id="PS51898"/>
    </source>
</evidence>
<dbReference type="RefSeq" id="WP_129874343.1">
    <property type="nucleotide sequence ID" value="NZ_RYUX01000011.1"/>
</dbReference>
<dbReference type="Pfam" id="PF00589">
    <property type="entry name" value="Phage_integrase"/>
    <property type="match status" value="1"/>
</dbReference>
<dbReference type="PANTHER" id="PTHR30349:SF64">
    <property type="entry name" value="PROPHAGE INTEGRASE INTD-RELATED"/>
    <property type="match status" value="1"/>
</dbReference>
<dbReference type="GO" id="GO:0006310">
    <property type="term" value="P:DNA recombination"/>
    <property type="evidence" value="ECO:0007669"/>
    <property type="project" value="UniProtKB-KW"/>
</dbReference>
<dbReference type="AlphaFoldDB" id="A0AB37X403"/>